<dbReference type="EMBL" id="RSCL01000003">
    <property type="protein sequence ID" value="RUT08347.1"/>
    <property type="molecule type" value="Genomic_DNA"/>
</dbReference>
<evidence type="ECO:0000259" key="1">
    <source>
        <dbReference type="Pfam" id="PF07883"/>
    </source>
</evidence>
<reference evidence="2" key="1">
    <citation type="submission" date="2018-12" db="EMBL/GenBank/DDBJ databases">
        <authorList>
            <person name="Will S."/>
            <person name="Neumann-Schaal M."/>
            <person name="Henke P."/>
        </authorList>
    </citation>
    <scope>NUCLEOTIDE SEQUENCE</scope>
    <source>
        <strain evidence="2">PCC 7102</strain>
    </source>
</reference>
<organism evidence="2 3">
    <name type="scientific">Dulcicalothrix desertica PCC 7102</name>
    <dbReference type="NCBI Taxonomy" id="232991"/>
    <lineage>
        <taxon>Bacteria</taxon>
        <taxon>Bacillati</taxon>
        <taxon>Cyanobacteriota</taxon>
        <taxon>Cyanophyceae</taxon>
        <taxon>Nostocales</taxon>
        <taxon>Calotrichaceae</taxon>
        <taxon>Dulcicalothrix</taxon>
    </lineage>
</organism>
<sequence>MKTHLKHNIPKLVISPSVTQEQAEASMMLLQNFNQCIMGLAHFSGMTPWERHQDDEFLQILEGKVDVIILTPEKTITESLQEGECFVVPKDVWHKQSSSEGVKLMFITSLEGNQTSMEEYPQ</sequence>
<evidence type="ECO:0000313" key="2">
    <source>
        <dbReference type="EMBL" id="RUT08347.1"/>
    </source>
</evidence>
<dbReference type="InterPro" id="IPR014710">
    <property type="entry name" value="RmlC-like_jellyroll"/>
</dbReference>
<reference evidence="2" key="2">
    <citation type="journal article" date="2019" name="Genome Biol. Evol.">
        <title>Day and night: Metabolic profiles and evolutionary relationships of six axenic non-marine cyanobacteria.</title>
        <authorList>
            <person name="Will S.E."/>
            <person name="Henke P."/>
            <person name="Boedeker C."/>
            <person name="Huang S."/>
            <person name="Brinkmann H."/>
            <person name="Rohde M."/>
            <person name="Jarek M."/>
            <person name="Friedl T."/>
            <person name="Seufert S."/>
            <person name="Schumacher M."/>
            <person name="Overmann J."/>
            <person name="Neumann-Schaal M."/>
            <person name="Petersen J."/>
        </authorList>
    </citation>
    <scope>NUCLEOTIDE SEQUENCE [LARGE SCALE GENOMIC DNA]</scope>
    <source>
        <strain evidence="2">PCC 7102</strain>
    </source>
</reference>
<dbReference type="InterPro" id="IPR011051">
    <property type="entry name" value="RmlC_Cupin_sf"/>
</dbReference>
<dbReference type="RefSeq" id="WP_127080163.1">
    <property type="nucleotide sequence ID" value="NZ_RSCL01000003.1"/>
</dbReference>
<feature type="domain" description="Cupin type-2" evidence="1">
    <location>
        <begin position="46"/>
        <end position="96"/>
    </location>
</feature>
<dbReference type="SUPFAM" id="SSF51182">
    <property type="entry name" value="RmlC-like cupins"/>
    <property type="match status" value="1"/>
</dbReference>
<accession>A0A433VQI8</accession>
<dbReference type="Pfam" id="PF07883">
    <property type="entry name" value="Cupin_2"/>
    <property type="match status" value="1"/>
</dbReference>
<dbReference type="Gene3D" id="2.60.120.10">
    <property type="entry name" value="Jelly Rolls"/>
    <property type="match status" value="1"/>
</dbReference>
<evidence type="ECO:0000313" key="3">
    <source>
        <dbReference type="Proteomes" id="UP000271624"/>
    </source>
</evidence>
<gene>
    <name evidence="2" type="ORF">DSM106972_015150</name>
</gene>
<name>A0A433VQI8_9CYAN</name>
<protein>
    <recommendedName>
        <fullName evidence="1">Cupin type-2 domain-containing protein</fullName>
    </recommendedName>
</protein>
<comment type="caution">
    <text evidence="2">The sequence shown here is derived from an EMBL/GenBank/DDBJ whole genome shotgun (WGS) entry which is preliminary data.</text>
</comment>
<keyword evidence="3" id="KW-1185">Reference proteome</keyword>
<proteinExistence type="predicted"/>
<dbReference type="InterPro" id="IPR013096">
    <property type="entry name" value="Cupin_2"/>
</dbReference>
<dbReference type="Proteomes" id="UP000271624">
    <property type="component" value="Unassembled WGS sequence"/>
</dbReference>
<dbReference type="AlphaFoldDB" id="A0A433VQI8"/>
<dbReference type="OrthoDB" id="9797047at2"/>